<evidence type="ECO:0000256" key="2">
    <source>
        <dbReference type="SAM" id="SignalP"/>
    </source>
</evidence>
<gene>
    <name evidence="4" type="ORF">THAOC_00079</name>
    <name evidence="3" type="ORF">THAOC_11268</name>
</gene>
<organism evidence="3 5">
    <name type="scientific">Thalassiosira oceanica</name>
    <name type="common">Marine diatom</name>
    <dbReference type="NCBI Taxonomy" id="159749"/>
    <lineage>
        <taxon>Eukaryota</taxon>
        <taxon>Sar</taxon>
        <taxon>Stramenopiles</taxon>
        <taxon>Ochrophyta</taxon>
        <taxon>Bacillariophyta</taxon>
        <taxon>Coscinodiscophyceae</taxon>
        <taxon>Thalassiosirophycidae</taxon>
        <taxon>Thalassiosirales</taxon>
        <taxon>Thalassiosiraceae</taxon>
        <taxon>Thalassiosira</taxon>
    </lineage>
</organism>
<feature type="region of interest" description="Disordered" evidence="1">
    <location>
        <begin position="22"/>
        <end position="62"/>
    </location>
</feature>
<dbReference type="AlphaFoldDB" id="K0SQN9"/>
<feature type="chain" id="PRO_5015095754" evidence="2">
    <location>
        <begin position="21"/>
        <end position="104"/>
    </location>
</feature>
<evidence type="ECO:0000313" key="3">
    <source>
        <dbReference type="EMBL" id="EJK67670.1"/>
    </source>
</evidence>
<accession>K0SQN9</accession>
<dbReference type="EMBL" id="AGNL01012821">
    <property type="protein sequence ID" value="EJK67670.1"/>
    <property type="molecule type" value="Genomic_DNA"/>
</dbReference>
<proteinExistence type="predicted"/>
<evidence type="ECO:0000313" key="4">
    <source>
        <dbReference type="EMBL" id="EJK78042.1"/>
    </source>
</evidence>
<dbReference type="EMBL" id="AGNL01000088">
    <property type="protein sequence ID" value="EJK78042.1"/>
    <property type="molecule type" value="Genomic_DNA"/>
</dbReference>
<evidence type="ECO:0000256" key="1">
    <source>
        <dbReference type="SAM" id="MobiDB-lite"/>
    </source>
</evidence>
<sequence>MQRFFGIFLLLAFLSLNAVAKEDKGGSDAKAVDDKKDRDDGGAKKEDDKAKNKKEYDCEGKDAETPECVERAAAAAAVAAANSASHHTLGVAAFVLGAGGGMMF</sequence>
<reference evidence="3 5" key="1">
    <citation type="journal article" date="2012" name="Genome Biol.">
        <title>Genome and low-iron response of an oceanic diatom adapted to chronic iron limitation.</title>
        <authorList>
            <person name="Lommer M."/>
            <person name="Specht M."/>
            <person name="Roy A.S."/>
            <person name="Kraemer L."/>
            <person name="Andreson R."/>
            <person name="Gutowska M.A."/>
            <person name="Wolf J."/>
            <person name="Bergner S.V."/>
            <person name="Schilhabel M.B."/>
            <person name="Klostermeier U.C."/>
            <person name="Beiko R.G."/>
            <person name="Rosenstiel P."/>
            <person name="Hippler M."/>
            <person name="Laroche J."/>
        </authorList>
    </citation>
    <scope>NUCLEOTIDE SEQUENCE [LARGE SCALE GENOMIC DNA]</scope>
    <source>
        <strain evidence="3 5">CCMP1005</strain>
    </source>
</reference>
<comment type="caution">
    <text evidence="3">The sequence shown here is derived from an EMBL/GenBank/DDBJ whole genome shotgun (WGS) entry which is preliminary data.</text>
</comment>
<keyword evidence="5" id="KW-1185">Reference proteome</keyword>
<keyword evidence="2" id="KW-0732">Signal</keyword>
<dbReference type="Proteomes" id="UP000266841">
    <property type="component" value="Unassembled WGS sequence"/>
</dbReference>
<name>K0SQN9_THAOC</name>
<feature type="signal peptide" evidence="2">
    <location>
        <begin position="1"/>
        <end position="20"/>
    </location>
</feature>
<protein>
    <submittedName>
        <fullName evidence="3">Uncharacterized protein</fullName>
    </submittedName>
</protein>
<evidence type="ECO:0000313" key="5">
    <source>
        <dbReference type="Proteomes" id="UP000266841"/>
    </source>
</evidence>